<organism evidence="2 3">
    <name type="scientific">Fomitopsis schrenkii</name>
    <name type="common">Brown rot fungus</name>
    <dbReference type="NCBI Taxonomy" id="2126942"/>
    <lineage>
        <taxon>Eukaryota</taxon>
        <taxon>Fungi</taxon>
        <taxon>Dikarya</taxon>
        <taxon>Basidiomycota</taxon>
        <taxon>Agaricomycotina</taxon>
        <taxon>Agaricomycetes</taxon>
        <taxon>Polyporales</taxon>
        <taxon>Fomitopsis</taxon>
    </lineage>
</organism>
<feature type="region of interest" description="Disordered" evidence="1">
    <location>
        <begin position="356"/>
        <end position="430"/>
    </location>
</feature>
<feature type="region of interest" description="Disordered" evidence="1">
    <location>
        <begin position="584"/>
        <end position="614"/>
    </location>
</feature>
<feature type="compositionally biased region" description="Basic and acidic residues" evidence="1">
    <location>
        <begin position="360"/>
        <end position="372"/>
    </location>
</feature>
<keyword evidence="3" id="KW-1185">Reference proteome</keyword>
<evidence type="ECO:0000313" key="3">
    <source>
        <dbReference type="Proteomes" id="UP000015241"/>
    </source>
</evidence>
<feature type="region of interest" description="Disordered" evidence="1">
    <location>
        <begin position="236"/>
        <end position="260"/>
    </location>
</feature>
<accession>S8DMT9</accession>
<sequence>MCPKYLISTQIPPLEHSQRGAETITIPSERGRPSPSNHGGGSSECQSPGPSSIAHVSEAPLIRYEPTPSPAFYRVPALTQHADASATTPHRTYNPLKRRREHDEPHTKRDSSQSGSSSSLSRSPSPTSDGSLVPRYPEVVSIHGGCAVLTPDATVSNESPMSTFKTLLPPPSRLGSMASLTSFAIDSTRARSVVNDLATLHSAHAEEPAASSAPVPWASTSRFSLSPLPEKAPRLVPASFSPASSSSSSPSPPASPCSSPIVRHSPSPLFQYRWPPPALPEPSVPAVFQDPIVPPPHEPAAQPHLRPVASAFPLLYVITTSDQVQASSTGAQLSSYFYHGGVPSFQAPPEAYRRHIPTKRSPEPVHHEDRPAKKPRRSRSHGPSSDNLPLTKAVATQATTSEQGSDAPRNVQLSEGPIVQPARVPDDTRSVKMQCRWPGCTFSDDPGKLWSHIKDAHGEEGTPTPNDPDPQRGAAMGSATSSNEDVAVVPPPPFPSVIQGWPSQEAISSYYTNFGLWPSATSPIDAQAFHGMTCFPPYNPFFPYASTSAQAPQISMPPRPKVWAMGFTDDTTQDGWFVNTTESQGMSQQEGQPKRKHTVKDVPEASVHYKKPARPPQIPFEQGPLFRQCLWIKKDGGLCLHGGTADEVWAHMRVEHGMDKFAVKEAPRVIECGWPGCPEKGTPDDLIERCETKHKEEAKAAIKAENKDLKSTPAQCRICGAWVRVDGIGRHVDERHWKSNKRTRFCDICGRRERHEKFFSQHHFLFCLDGFMQNRPEFRTMRYGSPDGLFIATNGLGPSRICDLASLQLQSHLLQLGP</sequence>
<feature type="compositionally biased region" description="Low complexity" evidence="1">
    <location>
        <begin position="112"/>
        <end position="132"/>
    </location>
</feature>
<feature type="compositionally biased region" description="Polar residues" evidence="1">
    <location>
        <begin position="381"/>
        <end position="404"/>
    </location>
</feature>
<feature type="compositionally biased region" description="Basic and acidic residues" evidence="1">
    <location>
        <begin position="101"/>
        <end position="111"/>
    </location>
</feature>
<dbReference type="HOGENOM" id="CLU_345466_0_0_1"/>
<feature type="region of interest" description="Disordered" evidence="1">
    <location>
        <begin position="453"/>
        <end position="486"/>
    </location>
</feature>
<dbReference type="AlphaFoldDB" id="S8DMT9"/>
<feature type="compositionally biased region" description="Low complexity" evidence="1">
    <location>
        <begin position="237"/>
        <end position="249"/>
    </location>
</feature>
<dbReference type="EMBL" id="KE504249">
    <property type="protein sequence ID" value="EPS93977.1"/>
    <property type="molecule type" value="Genomic_DNA"/>
</dbReference>
<dbReference type="OrthoDB" id="3437960at2759"/>
<proteinExistence type="predicted"/>
<reference evidence="2 3" key="1">
    <citation type="journal article" date="2012" name="Science">
        <title>The Paleozoic origin of enzymatic lignin decomposition reconstructed from 31 fungal genomes.</title>
        <authorList>
            <person name="Floudas D."/>
            <person name="Binder M."/>
            <person name="Riley R."/>
            <person name="Barry K."/>
            <person name="Blanchette R.A."/>
            <person name="Henrissat B."/>
            <person name="Martinez A.T."/>
            <person name="Otillar R."/>
            <person name="Spatafora J.W."/>
            <person name="Yadav J.S."/>
            <person name="Aerts A."/>
            <person name="Benoit I."/>
            <person name="Boyd A."/>
            <person name="Carlson A."/>
            <person name="Copeland A."/>
            <person name="Coutinho P.M."/>
            <person name="de Vries R.P."/>
            <person name="Ferreira P."/>
            <person name="Findley K."/>
            <person name="Foster B."/>
            <person name="Gaskell J."/>
            <person name="Glotzer D."/>
            <person name="Gorecki P."/>
            <person name="Heitman J."/>
            <person name="Hesse C."/>
            <person name="Hori C."/>
            <person name="Igarashi K."/>
            <person name="Jurgens J.A."/>
            <person name="Kallen N."/>
            <person name="Kersten P."/>
            <person name="Kohler A."/>
            <person name="Kuees U."/>
            <person name="Kumar T.K.A."/>
            <person name="Kuo A."/>
            <person name="LaButti K."/>
            <person name="Larrondo L.F."/>
            <person name="Lindquist E."/>
            <person name="Ling A."/>
            <person name="Lombard V."/>
            <person name="Lucas S."/>
            <person name="Lundell T."/>
            <person name="Martin R."/>
            <person name="McLaughlin D.J."/>
            <person name="Morgenstern I."/>
            <person name="Morin E."/>
            <person name="Murat C."/>
            <person name="Nagy L.G."/>
            <person name="Nolan M."/>
            <person name="Ohm R.A."/>
            <person name="Patyshakuliyeva A."/>
            <person name="Rokas A."/>
            <person name="Ruiz-Duenas F.J."/>
            <person name="Sabat G."/>
            <person name="Salamov A."/>
            <person name="Samejima M."/>
            <person name="Schmutz J."/>
            <person name="Slot J.C."/>
            <person name="St John F."/>
            <person name="Stenlid J."/>
            <person name="Sun H."/>
            <person name="Sun S."/>
            <person name="Syed K."/>
            <person name="Tsang A."/>
            <person name="Wiebenga A."/>
            <person name="Young D."/>
            <person name="Pisabarro A."/>
            <person name="Eastwood D.C."/>
            <person name="Martin F."/>
            <person name="Cullen D."/>
            <person name="Grigoriev I.V."/>
            <person name="Hibbett D.S."/>
        </authorList>
    </citation>
    <scope>NUCLEOTIDE SEQUENCE</scope>
    <source>
        <strain evidence="3">FP-58527</strain>
    </source>
</reference>
<evidence type="ECO:0000256" key="1">
    <source>
        <dbReference type="SAM" id="MobiDB-lite"/>
    </source>
</evidence>
<dbReference type="Proteomes" id="UP000015241">
    <property type="component" value="Unassembled WGS sequence"/>
</dbReference>
<evidence type="ECO:0000313" key="2">
    <source>
        <dbReference type="EMBL" id="EPS93977.1"/>
    </source>
</evidence>
<gene>
    <name evidence="2" type="ORF">FOMPIDRAFT_86373</name>
</gene>
<protein>
    <submittedName>
        <fullName evidence="2">Uncharacterized protein</fullName>
    </submittedName>
</protein>
<feature type="region of interest" description="Disordered" evidence="1">
    <location>
        <begin position="1"/>
        <end position="134"/>
    </location>
</feature>
<dbReference type="InParanoid" id="S8DMT9"/>
<name>S8DMT9_FOMSC</name>